<proteinExistence type="predicted"/>
<evidence type="ECO:0000313" key="1">
    <source>
        <dbReference type="EMBL" id="MBD4340175.1"/>
    </source>
</evidence>
<feature type="non-terminal residue" evidence="1">
    <location>
        <position position="79"/>
    </location>
</feature>
<reference evidence="1" key="1">
    <citation type="submission" date="2020-01" db="EMBL/GenBank/DDBJ databases">
        <authorList>
            <person name="Richard D."/>
        </authorList>
    </citation>
    <scope>NUCLEOTIDE SEQUENCE</scope>
    <source>
        <strain evidence="1">JP541</strain>
    </source>
</reference>
<dbReference type="Proteomes" id="UP000653002">
    <property type="component" value="Unassembled WGS sequence"/>
</dbReference>
<name>A0A8I0HBW8_XANCI</name>
<organism evidence="1 2">
    <name type="scientific">Xanthomonas citri pv. citri</name>
    <dbReference type="NCBI Taxonomy" id="611301"/>
    <lineage>
        <taxon>Bacteria</taxon>
        <taxon>Pseudomonadati</taxon>
        <taxon>Pseudomonadota</taxon>
        <taxon>Gammaproteobacteria</taxon>
        <taxon>Lysobacterales</taxon>
        <taxon>Lysobacteraceae</taxon>
        <taxon>Xanthomonas</taxon>
    </lineage>
</organism>
<protein>
    <submittedName>
        <fullName evidence="1">Uncharacterized protein</fullName>
    </submittedName>
</protein>
<feature type="non-terminal residue" evidence="1">
    <location>
        <position position="1"/>
    </location>
</feature>
<accession>A0A8I0HBW8</accession>
<sequence length="79" mass="8501">KYGVHPLNSTKATTATTRLTNAETAIAKGGIDNNTAIENNLIEARNIYNNDLFGITKEKVFEAARLEAAETAYAAMLDA</sequence>
<dbReference type="AlphaFoldDB" id="A0A8I0HBW8"/>
<comment type="caution">
    <text evidence="1">The sequence shown here is derived from an EMBL/GenBank/DDBJ whole genome shotgun (WGS) entry which is preliminary data.</text>
</comment>
<evidence type="ECO:0000313" key="2">
    <source>
        <dbReference type="Proteomes" id="UP000653002"/>
    </source>
</evidence>
<dbReference type="EMBL" id="JAABFR010002536">
    <property type="protein sequence ID" value="MBD4340175.1"/>
    <property type="molecule type" value="Genomic_DNA"/>
</dbReference>
<gene>
    <name evidence="1" type="ORF">GUH15_29850</name>
</gene>